<keyword evidence="2" id="KW-0812">Transmembrane</keyword>
<dbReference type="OrthoDB" id="4084534at2759"/>
<evidence type="ECO:0000313" key="3">
    <source>
        <dbReference type="EMBL" id="VVT44281.1"/>
    </source>
</evidence>
<keyword evidence="4" id="KW-1185">Reference proteome</keyword>
<feature type="compositionally biased region" description="Basic and acidic residues" evidence="1">
    <location>
        <begin position="173"/>
        <end position="187"/>
    </location>
</feature>
<feature type="compositionally biased region" description="Basic and acidic residues" evidence="1">
    <location>
        <begin position="379"/>
        <end position="396"/>
    </location>
</feature>
<dbReference type="Proteomes" id="UP000398389">
    <property type="component" value="Unassembled WGS sequence"/>
</dbReference>
<feature type="compositionally biased region" description="Polar residues" evidence="1">
    <location>
        <begin position="290"/>
        <end position="299"/>
    </location>
</feature>
<proteinExistence type="predicted"/>
<evidence type="ECO:0000256" key="2">
    <source>
        <dbReference type="SAM" id="Phobius"/>
    </source>
</evidence>
<reference evidence="3 4" key="1">
    <citation type="submission" date="2019-09" db="EMBL/GenBank/DDBJ databases">
        <authorList>
            <person name="Brejova B."/>
        </authorList>
    </citation>
    <scope>NUCLEOTIDE SEQUENCE [LARGE SCALE GENOMIC DNA]</scope>
</reference>
<evidence type="ECO:0000256" key="1">
    <source>
        <dbReference type="SAM" id="MobiDB-lite"/>
    </source>
</evidence>
<keyword evidence="2" id="KW-0472">Membrane</keyword>
<dbReference type="RefSeq" id="XP_031850979.1">
    <property type="nucleotide sequence ID" value="XM_031995088.1"/>
</dbReference>
<keyword evidence="2" id="KW-1133">Transmembrane helix</keyword>
<feature type="region of interest" description="Disordered" evidence="1">
    <location>
        <begin position="105"/>
        <end position="317"/>
    </location>
</feature>
<feature type="compositionally biased region" description="Polar residues" evidence="1">
    <location>
        <begin position="215"/>
        <end position="234"/>
    </location>
</feature>
<dbReference type="GeneID" id="43579188"/>
<feature type="region of interest" description="Disordered" evidence="1">
    <location>
        <begin position="379"/>
        <end position="401"/>
    </location>
</feature>
<dbReference type="EMBL" id="CABVLU010000001">
    <property type="protein sequence ID" value="VVT44281.1"/>
    <property type="molecule type" value="Genomic_DNA"/>
</dbReference>
<feature type="compositionally biased region" description="Low complexity" evidence="1">
    <location>
        <begin position="117"/>
        <end position="129"/>
    </location>
</feature>
<gene>
    <name evidence="3" type="ORF">SAPINGB_P000364</name>
</gene>
<organism evidence="3 4">
    <name type="scientific">Magnusiomyces paraingens</name>
    <dbReference type="NCBI Taxonomy" id="2606893"/>
    <lineage>
        <taxon>Eukaryota</taxon>
        <taxon>Fungi</taxon>
        <taxon>Dikarya</taxon>
        <taxon>Ascomycota</taxon>
        <taxon>Saccharomycotina</taxon>
        <taxon>Dipodascomycetes</taxon>
        <taxon>Dipodascales</taxon>
        <taxon>Dipodascaceae</taxon>
        <taxon>Magnusiomyces</taxon>
    </lineage>
</organism>
<feature type="compositionally biased region" description="Polar residues" evidence="1">
    <location>
        <begin position="197"/>
        <end position="207"/>
    </location>
</feature>
<dbReference type="AlphaFoldDB" id="A0A5E8B627"/>
<accession>A0A5E8B627</accession>
<name>A0A5E8B627_9ASCO</name>
<protein>
    <submittedName>
        <fullName evidence="3">Uncharacterized protein</fullName>
    </submittedName>
</protein>
<sequence>MSLQMTGFWKLFFRSSASRPLRRHNLNHWWAHRSPVPDGLSTLKEHILRRHRALLQFQSKYHVASGWNYLYCQRRTSASNRDASHDSWAPSRWFHHARVNHARRASYKDKNWSQATSNSSSFFKEASSNPKNNKASETPVSRKSSTEEDDDDYEIDLITLRKRKKIRPQAAEPKPEPEKTQSPEPEPKKRKIRPKAETSTSPSSTEFNGIEKLQKQQQSVSPEPKPVNSQITEQVSEKKFDNTTEPDVTRFSKHTESKETAQPAKSLHSVDPVEPVKPTESAKPVEPTKPSESAKSTSPFVKPESSPLDPKSTSSGLLGHYRSADVDLERLLTFMSDESVLSRPGFKGRPSTRDRIKPSGERVVKEDLDIEELMPLDIRSRYRDNTDENDTKHESGEAAAQQLSDADIAELDATLGLAQADRVRADNDRFRQANAFSFSQEVFAHREKARTLGNKNFFTPVYVDSFWSTSGSSGEPLAKEYALLTPAQKVIRTNYPPIQDSPYGTPPPARDLFTTLSNIERPEKYIKSIMRLEKQGWSIVGGGGPGGIIVFEREYNKKKRETWYAVKMTLGFVGLLGTALLGLLATIQVPTTKI</sequence>
<feature type="transmembrane region" description="Helical" evidence="2">
    <location>
        <begin position="563"/>
        <end position="587"/>
    </location>
</feature>
<evidence type="ECO:0000313" key="4">
    <source>
        <dbReference type="Proteomes" id="UP000398389"/>
    </source>
</evidence>
<feature type="compositionally biased region" description="Basic and acidic residues" evidence="1">
    <location>
        <begin position="235"/>
        <end position="259"/>
    </location>
</feature>
<feature type="compositionally biased region" description="Polar residues" evidence="1">
    <location>
        <begin position="130"/>
        <end position="143"/>
    </location>
</feature>